<feature type="non-terminal residue" evidence="2">
    <location>
        <position position="20"/>
    </location>
</feature>
<feature type="region of interest" description="Disordered" evidence="1">
    <location>
        <begin position="1"/>
        <end position="20"/>
    </location>
</feature>
<comment type="caution">
    <text evidence="2">The sequence shown here is derived from an EMBL/GenBank/DDBJ whole genome shotgun (WGS) entry which is preliminary data.</text>
</comment>
<evidence type="ECO:0000313" key="2">
    <source>
        <dbReference type="EMBL" id="KKK65383.1"/>
    </source>
</evidence>
<gene>
    <name evidence="2" type="ORF">LCGC14_2974700</name>
</gene>
<dbReference type="AlphaFoldDB" id="A0A0F8X9B8"/>
<evidence type="ECO:0000256" key="1">
    <source>
        <dbReference type="SAM" id="MobiDB-lite"/>
    </source>
</evidence>
<reference evidence="2" key="1">
    <citation type="journal article" date="2015" name="Nature">
        <title>Complex archaea that bridge the gap between prokaryotes and eukaryotes.</title>
        <authorList>
            <person name="Spang A."/>
            <person name="Saw J.H."/>
            <person name="Jorgensen S.L."/>
            <person name="Zaremba-Niedzwiedzka K."/>
            <person name="Martijn J."/>
            <person name="Lind A.E."/>
            <person name="van Eijk R."/>
            <person name="Schleper C."/>
            <person name="Guy L."/>
            <person name="Ettema T.J."/>
        </authorList>
    </citation>
    <scope>NUCLEOTIDE SEQUENCE</scope>
</reference>
<proteinExistence type="predicted"/>
<organism evidence="2">
    <name type="scientific">marine sediment metagenome</name>
    <dbReference type="NCBI Taxonomy" id="412755"/>
    <lineage>
        <taxon>unclassified sequences</taxon>
        <taxon>metagenomes</taxon>
        <taxon>ecological metagenomes</taxon>
    </lineage>
</organism>
<sequence length="20" mass="2196">MKRTRNVKIVATLGPASDTH</sequence>
<name>A0A0F8X9B8_9ZZZZ</name>
<accession>A0A0F8X9B8</accession>
<protein>
    <submittedName>
        <fullName evidence="2">Uncharacterized protein</fullName>
    </submittedName>
</protein>
<dbReference type="EMBL" id="LAZR01060582">
    <property type="protein sequence ID" value="KKK65383.1"/>
    <property type="molecule type" value="Genomic_DNA"/>
</dbReference>